<evidence type="ECO:0000313" key="3">
    <source>
        <dbReference type="EMBL" id="GAA3885054.1"/>
    </source>
</evidence>
<feature type="region of interest" description="Disordered" evidence="1">
    <location>
        <begin position="66"/>
        <end position="99"/>
    </location>
</feature>
<name>A0ABP7KPV2_9ACTN</name>
<reference evidence="4" key="1">
    <citation type="journal article" date="2019" name="Int. J. Syst. Evol. Microbiol.">
        <title>The Global Catalogue of Microorganisms (GCM) 10K type strain sequencing project: providing services to taxonomists for standard genome sequencing and annotation.</title>
        <authorList>
            <consortium name="The Broad Institute Genomics Platform"/>
            <consortium name="The Broad Institute Genome Sequencing Center for Infectious Disease"/>
            <person name="Wu L."/>
            <person name="Ma J."/>
        </authorList>
    </citation>
    <scope>NUCLEOTIDE SEQUENCE [LARGE SCALE GENOMIC DNA]</scope>
    <source>
        <strain evidence="4">JCM 16578</strain>
    </source>
</reference>
<proteinExistence type="predicted"/>
<protein>
    <recommendedName>
        <fullName evidence="2">Transposase IS116/IS110/IS902 C-terminal domain-containing protein</fullName>
    </recommendedName>
</protein>
<comment type="caution">
    <text evidence="3">The sequence shown here is derived from an EMBL/GenBank/DDBJ whole genome shotgun (WGS) entry which is preliminary data.</text>
</comment>
<feature type="domain" description="Transposase IS116/IS110/IS902 C-terminal" evidence="2">
    <location>
        <begin position="37"/>
        <end position="88"/>
    </location>
</feature>
<dbReference type="Pfam" id="PF02371">
    <property type="entry name" value="Transposase_20"/>
    <property type="match status" value="1"/>
</dbReference>
<evidence type="ECO:0000313" key="4">
    <source>
        <dbReference type="Proteomes" id="UP001501563"/>
    </source>
</evidence>
<dbReference type="InterPro" id="IPR003346">
    <property type="entry name" value="Transposase_20"/>
</dbReference>
<sequence length="99" mass="10145">MTTAVRIKPTPADAVEMTVDQCVQSIPLFLAARPLSKVLTSMPGVGVRTGARILIEVGDGGTFPAGHPAPRAGLATATRSSGSSILASSPRRARPAHQS</sequence>
<gene>
    <name evidence="3" type="ORF">GCM10022207_60480</name>
</gene>
<keyword evidence="4" id="KW-1185">Reference proteome</keyword>
<feature type="compositionally biased region" description="Polar residues" evidence="1">
    <location>
        <begin position="77"/>
        <end position="87"/>
    </location>
</feature>
<evidence type="ECO:0000256" key="1">
    <source>
        <dbReference type="SAM" id="MobiDB-lite"/>
    </source>
</evidence>
<dbReference type="EMBL" id="BAAAZA010000020">
    <property type="protein sequence ID" value="GAA3885054.1"/>
    <property type="molecule type" value="Genomic_DNA"/>
</dbReference>
<dbReference type="Proteomes" id="UP001501563">
    <property type="component" value="Unassembled WGS sequence"/>
</dbReference>
<organism evidence="3 4">
    <name type="scientific">Streptomyces lannensis</name>
    <dbReference type="NCBI Taxonomy" id="766498"/>
    <lineage>
        <taxon>Bacteria</taxon>
        <taxon>Bacillati</taxon>
        <taxon>Actinomycetota</taxon>
        <taxon>Actinomycetes</taxon>
        <taxon>Kitasatosporales</taxon>
        <taxon>Streptomycetaceae</taxon>
        <taxon>Streptomyces</taxon>
    </lineage>
</organism>
<accession>A0ABP7KPV2</accession>
<evidence type="ECO:0000259" key="2">
    <source>
        <dbReference type="Pfam" id="PF02371"/>
    </source>
</evidence>